<evidence type="ECO:0000259" key="7">
    <source>
        <dbReference type="PROSITE" id="PS51005"/>
    </source>
</evidence>
<dbReference type="EMBL" id="CM000884">
    <property type="protein sequence ID" value="PNT61410.1"/>
    <property type="molecule type" value="Genomic_DNA"/>
</dbReference>
<evidence type="ECO:0000256" key="5">
    <source>
        <dbReference type="ARBA" id="ARBA00023242"/>
    </source>
</evidence>
<dbReference type="GO" id="GO:0006355">
    <property type="term" value="P:regulation of DNA-templated transcription"/>
    <property type="evidence" value="ECO:0007669"/>
    <property type="project" value="InterPro"/>
</dbReference>
<keyword evidence="5" id="KW-0539">Nucleus</keyword>
<name>A0A2K2CHB5_BRADI</name>
<feature type="compositionally biased region" description="Basic and acidic residues" evidence="6">
    <location>
        <begin position="158"/>
        <end position="174"/>
    </location>
</feature>
<keyword evidence="3" id="KW-0238">DNA-binding</keyword>
<gene>
    <name evidence="8" type="ORF">BRADI_5g14952v3</name>
</gene>
<dbReference type="GO" id="GO:0003677">
    <property type="term" value="F:DNA binding"/>
    <property type="evidence" value="ECO:0007669"/>
    <property type="project" value="UniProtKB-KW"/>
</dbReference>
<dbReference type="Gramene" id="PNT61411">
    <property type="protein sequence ID" value="PNT61411"/>
    <property type="gene ID" value="BRADI_5g14952v3"/>
</dbReference>
<dbReference type="EnsemblPlants" id="PNT61410">
    <property type="protein sequence ID" value="PNT61410"/>
    <property type="gene ID" value="BRADI_5g14952v3"/>
</dbReference>
<dbReference type="InParanoid" id="A0A2K2CHB5"/>
<evidence type="ECO:0000256" key="1">
    <source>
        <dbReference type="ARBA" id="ARBA00004123"/>
    </source>
</evidence>
<dbReference type="PROSITE" id="PS51005">
    <property type="entry name" value="NAC"/>
    <property type="match status" value="1"/>
</dbReference>
<feature type="domain" description="NAC" evidence="7">
    <location>
        <begin position="1"/>
        <end position="113"/>
    </location>
</feature>
<evidence type="ECO:0000313" key="10">
    <source>
        <dbReference type="Proteomes" id="UP000008810"/>
    </source>
</evidence>
<reference evidence="8" key="2">
    <citation type="submission" date="2017-06" db="EMBL/GenBank/DDBJ databases">
        <title>WGS assembly of Brachypodium distachyon.</title>
        <authorList>
            <consortium name="The International Brachypodium Initiative"/>
            <person name="Lucas S."/>
            <person name="Harmon-Smith M."/>
            <person name="Lail K."/>
            <person name="Tice H."/>
            <person name="Grimwood J."/>
            <person name="Bruce D."/>
            <person name="Barry K."/>
            <person name="Shu S."/>
            <person name="Lindquist E."/>
            <person name="Wang M."/>
            <person name="Pitluck S."/>
            <person name="Vogel J.P."/>
            <person name="Garvin D.F."/>
            <person name="Mockler T.C."/>
            <person name="Schmutz J."/>
            <person name="Rokhsar D."/>
            <person name="Bevan M.W."/>
        </authorList>
    </citation>
    <scope>NUCLEOTIDE SEQUENCE</scope>
    <source>
        <strain evidence="8">Bd21</strain>
    </source>
</reference>
<dbReference type="EnsemblPlants" id="PNT61411">
    <property type="protein sequence ID" value="PNT61411"/>
    <property type="gene ID" value="BRADI_5g14952v3"/>
</dbReference>
<dbReference type="Proteomes" id="UP000008810">
    <property type="component" value="Chromosome 5"/>
</dbReference>
<dbReference type="STRING" id="15368.A0A2K2CHB5"/>
<dbReference type="InterPro" id="IPR003441">
    <property type="entry name" value="NAC-dom"/>
</dbReference>
<evidence type="ECO:0000256" key="2">
    <source>
        <dbReference type="ARBA" id="ARBA00023015"/>
    </source>
</evidence>
<keyword evidence="4" id="KW-0804">Transcription</keyword>
<dbReference type="PANTHER" id="PTHR31989">
    <property type="entry name" value="NAC DOMAIN-CONTAINING PROTEIN 82-RELATED"/>
    <property type="match status" value="1"/>
</dbReference>
<evidence type="ECO:0000256" key="6">
    <source>
        <dbReference type="SAM" id="MobiDB-lite"/>
    </source>
</evidence>
<reference evidence="8 9" key="1">
    <citation type="journal article" date="2010" name="Nature">
        <title>Genome sequencing and analysis of the model grass Brachypodium distachyon.</title>
        <authorList>
            <consortium name="International Brachypodium Initiative"/>
        </authorList>
    </citation>
    <scope>NUCLEOTIDE SEQUENCE [LARGE SCALE GENOMIC DNA]</scope>
    <source>
        <strain evidence="8 9">Bd21</strain>
    </source>
</reference>
<organism evidence="8">
    <name type="scientific">Brachypodium distachyon</name>
    <name type="common">Purple false brome</name>
    <name type="synonym">Trachynia distachya</name>
    <dbReference type="NCBI Taxonomy" id="15368"/>
    <lineage>
        <taxon>Eukaryota</taxon>
        <taxon>Viridiplantae</taxon>
        <taxon>Streptophyta</taxon>
        <taxon>Embryophyta</taxon>
        <taxon>Tracheophyta</taxon>
        <taxon>Spermatophyta</taxon>
        <taxon>Magnoliopsida</taxon>
        <taxon>Liliopsida</taxon>
        <taxon>Poales</taxon>
        <taxon>Poaceae</taxon>
        <taxon>BOP clade</taxon>
        <taxon>Pooideae</taxon>
        <taxon>Stipodae</taxon>
        <taxon>Brachypodieae</taxon>
        <taxon>Brachypodium</taxon>
    </lineage>
</organism>
<protein>
    <recommendedName>
        <fullName evidence="7">NAC domain-containing protein</fullName>
    </recommendedName>
</protein>
<feature type="region of interest" description="Disordered" evidence="6">
    <location>
        <begin position="154"/>
        <end position="184"/>
    </location>
</feature>
<evidence type="ECO:0000313" key="9">
    <source>
        <dbReference type="EnsemblPlants" id="PNT61410"/>
    </source>
</evidence>
<dbReference type="GO" id="GO:0005634">
    <property type="term" value="C:nucleus"/>
    <property type="evidence" value="ECO:0007669"/>
    <property type="project" value="UniProtKB-SubCell"/>
</dbReference>
<dbReference type="OrthoDB" id="1625833at2759"/>
<proteinExistence type="predicted"/>
<dbReference type="Pfam" id="PF02365">
    <property type="entry name" value="NAM"/>
    <property type="match status" value="1"/>
</dbReference>
<sequence length="184" mass="21503">MDAVDGRNGDKERLGFFFAREEDKGTYSNGCYHATPEGYWRIRGRPARVRQCGRTIAFKTPMDFYRGRPPHGYRTPWSMFEYALNAADWRNDGLRNTTQPWMNSYVVCKVRKRERQQASDGRAERFCRSLLPRRSFFKIVSPRSFRLEKIVDGAPPPLKEEETAPERVGGEKGLRGNRMRPNMF</sequence>
<dbReference type="AlphaFoldDB" id="A0A2K2CHB5"/>
<dbReference type="Gene3D" id="2.170.150.80">
    <property type="entry name" value="NAC domain"/>
    <property type="match status" value="1"/>
</dbReference>
<accession>A0A2K2CHB5</accession>
<evidence type="ECO:0000256" key="3">
    <source>
        <dbReference type="ARBA" id="ARBA00023125"/>
    </source>
</evidence>
<evidence type="ECO:0000256" key="4">
    <source>
        <dbReference type="ARBA" id="ARBA00023163"/>
    </source>
</evidence>
<reference evidence="9" key="3">
    <citation type="submission" date="2018-08" db="UniProtKB">
        <authorList>
            <consortium name="EnsemblPlants"/>
        </authorList>
    </citation>
    <scope>IDENTIFICATION</scope>
    <source>
        <strain evidence="9">cv. Bd21</strain>
    </source>
</reference>
<keyword evidence="10" id="KW-1185">Reference proteome</keyword>
<evidence type="ECO:0000313" key="8">
    <source>
        <dbReference type="EMBL" id="PNT61410.1"/>
    </source>
</evidence>
<dbReference type="EMBL" id="CM000884">
    <property type="protein sequence ID" value="PNT61411.1"/>
    <property type="molecule type" value="Genomic_DNA"/>
</dbReference>
<dbReference type="SUPFAM" id="SSF101941">
    <property type="entry name" value="NAC domain"/>
    <property type="match status" value="1"/>
</dbReference>
<comment type="subcellular location">
    <subcellularLocation>
        <location evidence="1">Nucleus</location>
    </subcellularLocation>
</comment>
<dbReference type="InterPro" id="IPR036093">
    <property type="entry name" value="NAC_dom_sf"/>
</dbReference>
<dbReference type="Gramene" id="PNT61410">
    <property type="protein sequence ID" value="PNT61410"/>
    <property type="gene ID" value="BRADI_5g14952v3"/>
</dbReference>
<keyword evidence="2" id="KW-0805">Transcription regulation</keyword>